<organism evidence="1 2">
    <name type="scientific">Thermococcus piezophilus</name>
    <dbReference type="NCBI Taxonomy" id="1712654"/>
    <lineage>
        <taxon>Archaea</taxon>
        <taxon>Methanobacteriati</taxon>
        <taxon>Methanobacteriota</taxon>
        <taxon>Thermococci</taxon>
        <taxon>Thermococcales</taxon>
        <taxon>Thermococcaceae</taxon>
        <taxon>Thermococcus</taxon>
    </lineage>
</organism>
<dbReference type="STRING" id="1712654.A7C91_00670"/>
<dbReference type="EMBL" id="CP015520">
    <property type="protein sequence ID" value="ANF21880.1"/>
    <property type="molecule type" value="Genomic_DNA"/>
</dbReference>
<gene>
    <name evidence="1" type="ORF">A7C91_00670</name>
</gene>
<dbReference type="Proteomes" id="UP000076969">
    <property type="component" value="Chromosome"/>
</dbReference>
<reference evidence="2" key="1">
    <citation type="journal article" date="2016" name="Syst. Appl. Microbiol.">
        <title>Thermococcus piezophilus sp. nov., a novel hyperthermophilic and piezophilic archaeon with a broad pressure range for growth, isolated from a deepest hydrothermal vent at the Mid-Cayman Rise.</title>
        <authorList>
            <person name="Dalmasso C."/>
            <person name="Oger P."/>
            <person name="Selva G."/>
            <person name="Courtine D."/>
            <person name="L'Haridon S."/>
            <person name="Garlaschelli A."/>
            <person name="Roussel E."/>
            <person name="Miyazaki J."/>
            <person name="Reveillaud J."/>
            <person name="Jebbar M."/>
            <person name="Takai K."/>
            <person name="Maignien L."/>
            <person name="Alain K."/>
        </authorList>
    </citation>
    <scope>NUCLEOTIDE SEQUENCE [LARGE SCALE GENOMIC DNA]</scope>
    <source>
        <strain evidence="2">CDGS</strain>
    </source>
</reference>
<accession>A0A172WEM8</accession>
<dbReference type="OrthoDB" id="89671at2157"/>
<dbReference type="AlphaFoldDB" id="A0A172WEM8"/>
<dbReference type="KEGG" id="tpie:A7C91_00670"/>
<proteinExistence type="predicted"/>
<dbReference type="RefSeq" id="WP_068664038.1">
    <property type="nucleotide sequence ID" value="NZ_CP015520.1"/>
</dbReference>
<sequence length="234" mass="26449">MESKTARVPFSAGWEALISVAVNPEELFPTFPYRAEVTRRNERSVARLSLRRFPWKFEFEGFLEMAFNEPHVTYVMKGQRGLLILSFMAGDGSLVVRASADIPWEKLLGKKLQLLAEGSGKALARMAESHYVLAPLVFGSGEEFILRRFEGSLLAHLLRYVLLKTSKRSFRVIGKAKEDGFIADVTDGIVEKIEYETFSGTSILEIKKDLLDVSEEDFSEMDLNGEYIIKIEAL</sequence>
<evidence type="ECO:0000313" key="1">
    <source>
        <dbReference type="EMBL" id="ANF21880.1"/>
    </source>
</evidence>
<evidence type="ECO:0000313" key="2">
    <source>
        <dbReference type="Proteomes" id="UP000076969"/>
    </source>
</evidence>
<name>A0A172WEM8_9EURY</name>
<protein>
    <submittedName>
        <fullName evidence="1">Uncharacterized protein</fullName>
    </submittedName>
</protein>
<keyword evidence="2" id="KW-1185">Reference proteome</keyword>
<dbReference type="GeneID" id="28494662"/>